<proteinExistence type="predicted"/>
<name>A0A369T829_9PROT</name>
<accession>A0A369T829</accession>
<sequence>MQALLIAAMVWISGATGLPVPNAVPEVVHVTPREMATLAHPEGNYDSTMARSYLALYHAKSGTILLRHGWDAGDLRDRSILVHELVHHMQATSGRRYPCRGARERVAYEAQAGWLEERGGDLFEVLGLNGLFYHALTRC</sequence>
<dbReference type="InterPro" id="IPR046589">
    <property type="entry name" value="DUF6647"/>
</dbReference>
<evidence type="ECO:0000313" key="3">
    <source>
        <dbReference type="Proteomes" id="UP000253941"/>
    </source>
</evidence>
<organism evidence="2 3">
    <name type="scientific">Ferruginivarius sediminum</name>
    <dbReference type="NCBI Taxonomy" id="2661937"/>
    <lineage>
        <taxon>Bacteria</taxon>
        <taxon>Pseudomonadati</taxon>
        <taxon>Pseudomonadota</taxon>
        <taxon>Alphaproteobacteria</taxon>
        <taxon>Rhodospirillales</taxon>
        <taxon>Rhodospirillaceae</taxon>
        <taxon>Ferruginivarius</taxon>
    </lineage>
</organism>
<protein>
    <recommendedName>
        <fullName evidence="1">DUF6647 domain-containing protein</fullName>
    </recommendedName>
</protein>
<dbReference type="Proteomes" id="UP000253941">
    <property type="component" value="Unassembled WGS sequence"/>
</dbReference>
<dbReference type="Pfam" id="PF20352">
    <property type="entry name" value="DUF6647"/>
    <property type="match status" value="1"/>
</dbReference>
<reference evidence="2 3" key="1">
    <citation type="submission" date="2018-07" db="EMBL/GenBank/DDBJ databases">
        <title>Venubactetium sediminum gen. nov., sp. nov., isolated from a marine solar saltern.</title>
        <authorList>
            <person name="Wang S."/>
        </authorList>
    </citation>
    <scope>NUCLEOTIDE SEQUENCE [LARGE SCALE GENOMIC DNA]</scope>
    <source>
        <strain evidence="2 3">WD2A32</strain>
    </source>
</reference>
<dbReference type="RefSeq" id="WP_114583533.1">
    <property type="nucleotide sequence ID" value="NZ_QPMH01000025.1"/>
</dbReference>
<comment type="caution">
    <text evidence="2">The sequence shown here is derived from an EMBL/GenBank/DDBJ whole genome shotgun (WGS) entry which is preliminary data.</text>
</comment>
<dbReference type="EMBL" id="QPMH01000025">
    <property type="protein sequence ID" value="RDD60505.1"/>
    <property type="molecule type" value="Genomic_DNA"/>
</dbReference>
<evidence type="ECO:0000259" key="1">
    <source>
        <dbReference type="Pfam" id="PF20352"/>
    </source>
</evidence>
<evidence type="ECO:0000313" key="2">
    <source>
        <dbReference type="EMBL" id="RDD60505.1"/>
    </source>
</evidence>
<gene>
    <name evidence="2" type="ORF">DRB17_17545</name>
</gene>
<feature type="domain" description="DUF6647" evidence="1">
    <location>
        <begin position="8"/>
        <end position="119"/>
    </location>
</feature>
<dbReference type="AlphaFoldDB" id="A0A369T829"/>
<keyword evidence="3" id="KW-1185">Reference proteome</keyword>